<name>A0AA88GZV4_NAELO</name>
<proteinExistence type="predicted"/>
<organism evidence="1 2">
    <name type="scientific">Naegleria lovaniensis</name>
    <name type="common">Amoeba</name>
    <dbReference type="NCBI Taxonomy" id="51637"/>
    <lineage>
        <taxon>Eukaryota</taxon>
        <taxon>Discoba</taxon>
        <taxon>Heterolobosea</taxon>
        <taxon>Tetramitia</taxon>
        <taxon>Eutetramitia</taxon>
        <taxon>Vahlkampfiidae</taxon>
        <taxon>Naegleria</taxon>
    </lineage>
</organism>
<dbReference type="AlphaFoldDB" id="A0AA88GZV4"/>
<dbReference type="EMBL" id="PYSW02000009">
    <property type="protein sequence ID" value="KAG2388699.1"/>
    <property type="molecule type" value="Genomic_DNA"/>
</dbReference>
<evidence type="ECO:0000313" key="2">
    <source>
        <dbReference type="Proteomes" id="UP000816034"/>
    </source>
</evidence>
<dbReference type="Pfam" id="PF16184">
    <property type="entry name" value="Cadherin_3"/>
    <property type="match status" value="1"/>
</dbReference>
<keyword evidence="2" id="KW-1185">Reference proteome</keyword>
<dbReference type="RefSeq" id="XP_044552691.1">
    <property type="nucleotide sequence ID" value="XM_044689713.1"/>
</dbReference>
<gene>
    <name evidence="1" type="ORF">C9374_000138</name>
</gene>
<protein>
    <submittedName>
        <fullName evidence="1">Uncharacterized protein</fullName>
    </submittedName>
</protein>
<reference evidence="1 2" key="1">
    <citation type="journal article" date="2018" name="BMC Genomics">
        <title>The genome of Naegleria lovaniensis, the basis for a comparative approach to unravel pathogenicity factors of the human pathogenic amoeba N. fowleri.</title>
        <authorList>
            <person name="Liechti N."/>
            <person name="Schurch N."/>
            <person name="Bruggmann R."/>
            <person name="Wittwer M."/>
        </authorList>
    </citation>
    <scope>NUCLEOTIDE SEQUENCE [LARGE SCALE GENOMIC DNA]</scope>
    <source>
        <strain evidence="1 2">ATCC 30569</strain>
    </source>
</reference>
<evidence type="ECO:0000313" key="1">
    <source>
        <dbReference type="EMBL" id="KAG2388699.1"/>
    </source>
</evidence>
<dbReference type="GeneID" id="68092600"/>
<dbReference type="Proteomes" id="UP000816034">
    <property type="component" value="Unassembled WGS sequence"/>
</dbReference>
<comment type="caution">
    <text evidence="1">The sequence shown here is derived from an EMBL/GenBank/DDBJ whole genome shotgun (WGS) entry which is preliminary data.</text>
</comment>
<sequence length="706" mass="78762">MVSPRYCSFSSLTRRRYSYLSSWPRIYHLSLMVYGLLLLNIVLAQNYRATLKIYNGEAITLSQQNLAIFTNNNNQQINPNIQYQVMHVENGYFRRNQSSTSELSQFRQKDIEQGLIQFVHQADQEKPLIQLLYYDTTSATTTKSTLTMDVQFTMFRKNAFGAPTPLIQHEYKNGQIILQIRMYKKNLETQQRAYYNLGLSYSSSNMDGYVCTNQNILKNNFKLYQDADYYQIYQSSIPLNDFIKQSSTESAMTNGALQSFYNTIYMTYMFVTNQDVSQCYTVSFKRNFILHVGLSVSCVGSTSLTIINVCTNEKEKLQVMCEFEWPNDMDSLASSAAAFNGTYALYGNTNSLLYTLNFQYQIPYGSSSLNSGVPMMDSKTMIGLFIDDKSILPASRATLLDSSGSLGTTRMSNSIPTTTMTTTTTTSATMTTTTTTSATMTTIATAESSTSMTTESTSIPLYNTLFKDSDRLYAKVSLIDSSLSIGYNQLLIPYNAYMCCIKTLDGTMPPYNPSSTTLPQLGCTIYDPSTMYYQVRLIQDGNVLSDPLLDVKYYNATSIGGFGNNNNYGLSFKLASLSNAGGGSTITASNPSRKCFLHIESTVKAFDSLPGQGQSYDPSLQILYDLVQSSTSTRNSVQTRAQLPLNSMDVSFQTFIVQPSSTSGLSNRVNLLEENQVKNSAIDVMHVALSSSVVSFIVLMICLIVF</sequence>
<accession>A0AA88GZV4</accession>